<evidence type="ECO:0000259" key="12">
    <source>
        <dbReference type="SMART" id="SM01185"/>
    </source>
</evidence>
<dbReference type="PANTHER" id="PTHR30053:SF12">
    <property type="entry name" value="ELONGATION FACTOR P (EF-P) FAMILY PROTEIN"/>
    <property type="match status" value="1"/>
</dbReference>
<protein>
    <recommendedName>
        <fullName evidence="8 9">Elongation factor P</fullName>
        <shortName evidence="8">EF-P</shortName>
    </recommendedName>
</protein>
<dbReference type="SMART" id="SM00841">
    <property type="entry name" value="Elong-fact-P_C"/>
    <property type="match status" value="1"/>
</dbReference>
<dbReference type="FunFam" id="2.40.50.140:FF:000004">
    <property type="entry name" value="Elongation factor P"/>
    <property type="match status" value="1"/>
</dbReference>
<reference evidence="14" key="1">
    <citation type="submission" date="2016-11" db="EMBL/GenBank/DDBJ databases">
        <title>Dehalogenimonas formicexedens sp. nov., a chlorinated alkane respiring bacterium isolated from contaminated groundwater.</title>
        <authorList>
            <person name="Key T.A."/>
            <person name="Bowman K.S."/>
            <person name="Lee I."/>
            <person name="Chun J."/>
            <person name="Albuquerque L."/>
            <person name="da Costa M.S."/>
            <person name="Rainey F.A."/>
            <person name="Moe W.M."/>
        </authorList>
    </citation>
    <scope>NUCLEOTIDE SEQUENCE [LARGE SCALE GENOMIC DNA]</scope>
    <source>
        <strain evidence="14">NSZ-14</strain>
    </source>
</reference>
<dbReference type="STRING" id="1839801.Dform_01197"/>
<evidence type="ECO:0000256" key="7">
    <source>
        <dbReference type="ARBA" id="ARBA00025469"/>
    </source>
</evidence>
<dbReference type="GO" id="GO:0043043">
    <property type="term" value="P:peptide biosynthetic process"/>
    <property type="evidence" value="ECO:0007669"/>
    <property type="project" value="InterPro"/>
</dbReference>
<organism evidence="13 14">
    <name type="scientific">Dehalogenimonas formicexedens</name>
    <dbReference type="NCBI Taxonomy" id="1839801"/>
    <lineage>
        <taxon>Bacteria</taxon>
        <taxon>Bacillati</taxon>
        <taxon>Chloroflexota</taxon>
        <taxon>Dehalococcoidia</taxon>
        <taxon>Dehalococcoidales</taxon>
        <taxon>Dehalococcoidaceae</taxon>
        <taxon>Dehalogenimonas</taxon>
    </lineage>
</organism>
<evidence type="ECO:0000256" key="4">
    <source>
        <dbReference type="ARBA" id="ARBA00022490"/>
    </source>
</evidence>
<keyword evidence="14" id="KW-1185">Reference proteome</keyword>
<dbReference type="CDD" id="cd04470">
    <property type="entry name" value="S1_EF-P_repeat_1"/>
    <property type="match status" value="1"/>
</dbReference>
<dbReference type="OrthoDB" id="9801844at2"/>
<evidence type="ECO:0000256" key="8">
    <source>
        <dbReference type="HAMAP-Rule" id="MF_00141"/>
    </source>
</evidence>
<dbReference type="InterPro" id="IPR020599">
    <property type="entry name" value="Transl_elong_fac_P/YeiP"/>
</dbReference>
<dbReference type="HAMAP" id="MF_00141">
    <property type="entry name" value="EF_P"/>
    <property type="match status" value="1"/>
</dbReference>
<dbReference type="Pfam" id="PF09285">
    <property type="entry name" value="Elong-fact-P_C"/>
    <property type="match status" value="1"/>
</dbReference>
<evidence type="ECO:0000256" key="2">
    <source>
        <dbReference type="ARBA" id="ARBA00004815"/>
    </source>
</evidence>
<dbReference type="SUPFAM" id="SSF50104">
    <property type="entry name" value="Translation proteins SH3-like domain"/>
    <property type="match status" value="1"/>
</dbReference>
<comment type="similarity">
    <text evidence="3 8 10">Belongs to the elongation factor P family.</text>
</comment>
<evidence type="ECO:0000259" key="11">
    <source>
        <dbReference type="SMART" id="SM00841"/>
    </source>
</evidence>
<dbReference type="SUPFAM" id="SSF50249">
    <property type="entry name" value="Nucleic acid-binding proteins"/>
    <property type="match status" value="2"/>
</dbReference>
<dbReference type="InterPro" id="IPR015365">
    <property type="entry name" value="Elong-fact-P_C"/>
</dbReference>
<dbReference type="AlphaFoldDB" id="A0A1P8F7S8"/>
<dbReference type="KEGG" id="dfo:Dform_01197"/>
<comment type="function">
    <text evidence="7 8">Involved in peptide bond synthesis. Stimulates efficient translation and peptide-bond synthesis on native or reconstituted 70S ribosomes in vitro. Probably functions indirectly by altering the affinity of the ribosome for aminoacyl-tRNA, thus increasing their reactivity as acceptors for peptidyl transferase.</text>
</comment>
<evidence type="ECO:0000313" key="13">
    <source>
        <dbReference type="EMBL" id="APV44529.1"/>
    </source>
</evidence>
<feature type="domain" description="Elongation factor P C-terminal" evidence="11">
    <location>
        <begin position="128"/>
        <end position="183"/>
    </location>
</feature>
<keyword evidence="4 8" id="KW-0963">Cytoplasm</keyword>
<evidence type="ECO:0000256" key="5">
    <source>
        <dbReference type="ARBA" id="ARBA00022768"/>
    </source>
</evidence>
<gene>
    <name evidence="8" type="primary">efp</name>
    <name evidence="13" type="ORF">Dform_01197</name>
</gene>
<comment type="subcellular location">
    <subcellularLocation>
        <location evidence="1 8">Cytoplasm</location>
    </subcellularLocation>
</comment>
<comment type="pathway">
    <text evidence="2 8">Protein biosynthesis; polypeptide chain elongation.</text>
</comment>
<dbReference type="NCBIfam" id="TIGR00038">
    <property type="entry name" value="efp"/>
    <property type="match status" value="1"/>
</dbReference>
<proteinExistence type="inferred from homology"/>
<dbReference type="InterPro" id="IPR011768">
    <property type="entry name" value="Transl_elongation_fac_P"/>
</dbReference>
<evidence type="ECO:0000256" key="3">
    <source>
        <dbReference type="ARBA" id="ARBA00009479"/>
    </source>
</evidence>
<dbReference type="InterPro" id="IPR008991">
    <property type="entry name" value="Translation_prot_SH3-like_sf"/>
</dbReference>
<dbReference type="InterPro" id="IPR014722">
    <property type="entry name" value="Rib_uL2_dom2"/>
</dbReference>
<dbReference type="PIRSF" id="PIRSF005901">
    <property type="entry name" value="EF-P"/>
    <property type="match status" value="1"/>
</dbReference>
<dbReference type="RefSeq" id="WP_076004200.1">
    <property type="nucleotide sequence ID" value="NZ_CP018258.1"/>
</dbReference>
<dbReference type="PANTHER" id="PTHR30053">
    <property type="entry name" value="ELONGATION FACTOR P"/>
    <property type="match status" value="1"/>
</dbReference>
<name>A0A1P8F7S8_9CHLR</name>
<dbReference type="Pfam" id="PF08207">
    <property type="entry name" value="EFP_N"/>
    <property type="match status" value="1"/>
</dbReference>
<accession>A0A1P8F7S8</accession>
<dbReference type="InterPro" id="IPR012340">
    <property type="entry name" value="NA-bd_OB-fold"/>
</dbReference>
<dbReference type="GO" id="GO:0003746">
    <property type="term" value="F:translation elongation factor activity"/>
    <property type="evidence" value="ECO:0007669"/>
    <property type="project" value="UniProtKB-UniRule"/>
</dbReference>
<dbReference type="GO" id="GO:0005829">
    <property type="term" value="C:cytosol"/>
    <property type="evidence" value="ECO:0007669"/>
    <property type="project" value="UniProtKB-ARBA"/>
</dbReference>
<sequence>MEVSEVSKNKKLLIDGVPFNVEGVDFVKPGKGRAIYHLKLRNLINGTLSEPTYHSGDKFDEATITVRDMQYLYEEHGHYTFMDAESYEQHVMGEENVGDKKLYLKDSLGVQVMMWEDRPIDLILPKAVELKVIETESALKGATVTAQQKMAKLETGMSIGVPAFVKEGDVIRISTITGSYVERVGG</sequence>
<evidence type="ECO:0000256" key="1">
    <source>
        <dbReference type="ARBA" id="ARBA00004496"/>
    </source>
</evidence>
<dbReference type="Gene3D" id="2.40.50.140">
    <property type="entry name" value="Nucleic acid-binding proteins"/>
    <property type="match status" value="2"/>
</dbReference>
<dbReference type="EMBL" id="CP018258">
    <property type="protein sequence ID" value="APV44529.1"/>
    <property type="molecule type" value="Genomic_DNA"/>
</dbReference>
<dbReference type="NCBIfam" id="NF001810">
    <property type="entry name" value="PRK00529.1"/>
    <property type="match status" value="1"/>
</dbReference>
<evidence type="ECO:0000256" key="10">
    <source>
        <dbReference type="RuleBase" id="RU004389"/>
    </source>
</evidence>
<dbReference type="Gene3D" id="2.30.30.30">
    <property type="match status" value="1"/>
</dbReference>
<dbReference type="InterPro" id="IPR013185">
    <property type="entry name" value="Transl_elong_KOW-like"/>
</dbReference>
<dbReference type="PROSITE" id="PS01275">
    <property type="entry name" value="EFP"/>
    <property type="match status" value="1"/>
</dbReference>
<dbReference type="Pfam" id="PF01132">
    <property type="entry name" value="EFP"/>
    <property type="match status" value="1"/>
</dbReference>
<dbReference type="InterPro" id="IPR013852">
    <property type="entry name" value="Transl_elong_P/YeiP_CS"/>
</dbReference>
<dbReference type="FunFam" id="2.40.50.140:FF:000009">
    <property type="entry name" value="Elongation factor P"/>
    <property type="match status" value="1"/>
</dbReference>
<dbReference type="SMART" id="SM01185">
    <property type="entry name" value="EFP"/>
    <property type="match status" value="1"/>
</dbReference>
<feature type="domain" description="Translation elongation factor P/YeiP central" evidence="12">
    <location>
        <begin position="66"/>
        <end position="120"/>
    </location>
</feature>
<dbReference type="Proteomes" id="UP000185934">
    <property type="component" value="Chromosome"/>
</dbReference>
<evidence type="ECO:0000256" key="9">
    <source>
        <dbReference type="NCBIfam" id="TIGR00038"/>
    </source>
</evidence>
<dbReference type="UniPathway" id="UPA00345"/>
<evidence type="ECO:0000256" key="6">
    <source>
        <dbReference type="ARBA" id="ARBA00022917"/>
    </source>
</evidence>
<keyword evidence="6 8" id="KW-0648">Protein biosynthesis</keyword>
<dbReference type="InterPro" id="IPR001059">
    <property type="entry name" value="Transl_elong_P/YeiP_cen"/>
</dbReference>
<evidence type="ECO:0000313" key="14">
    <source>
        <dbReference type="Proteomes" id="UP000185934"/>
    </source>
</evidence>
<keyword evidence="5 8" id="KW-0251">Elongation factor</keyword>